<dbReference type="InterPro" id="IPR018496">
    <property type="entry name" value="PsdUridine_synth_RsuA/RluB_CS"/>
</dbReference>
<dbReference type="CDD" id="cd00165">
    <property type="entry name" value="S4"/>
    <property type="match status" value="1"/>
</dbReference>
<dbReference type="GO" id="GO:0120159">
    <property type="term" value="F:rRNA pseudouridine synthase activity"/>
    <property type="evidence" value="ECO:0007669"/>
    <property type="project" value="UniProtKB-ARBA"/>
</dbReference>
<evidence type="ECO:0000256" key="1">
    <source>
        <dbReference type="ARBA" id="ARBA00008348"/>
    </source>
</evidence>
<dbReference type="PANTHER" id="PTHR47683">
    <property type="entry name" value="PSEUDOURIDINE SYNTHASE FAMILY PROTEIN-RELATED"/>
    <property type="match status" value="1"/>
</dbReference>
<dbReference type="GO" id="GO:0003723">
    <property type="term" value="F:RNA binding"/>
    <property type="evidence" value="ECO:0007669"/>
    <property type="project" value="UniProtKB-KW"/>
</dbReference>
<evidence type="ECO:0000313" key="6">
    <source>
        <dbReference type="EMBL" id="MBU3827054.1"/>
    </source>
</evidence>
<reference evidence="6" key="2">
    <citation type="submission" date="2021-04" db="EMBL/GenBank/DDBJ databases">
        <authorList>
            <person name="Gilroy R."/>
        </authorList>
    </citation>
    <scope>NUCLEOTIDE SEQUENCE</scope>
    <source>
        <strain evidence="6">687</strain>
    </source>
</reference>
<dbReference type="PANTHER" id="PTHR47683:SF4">
    <property type="entry name" value="PSEUDOURIDINE SYNTHASE"/>
    <property type="match status" value="1"/>
</dbReference>
<dbReference type="Proteomes" id="UP000824150">
    <property type="component" value="Unassembled WGS sequence"/>
</dbReference>
<dbReference type="PROSITE" id="PS50889">
    <property type="entry name" value="S4"/>
    <property type="match status" value="1"/>
</dbReference>
<evidence type="ECO:0000256" key="2">
    <source>
        <dbReference type="ARBA" id="ARBA00022884"/>
    </source>
</evidence>
<reference evidence="6" key="1">
    <citation type="journal article" date="2021" name="PeerJ">
        <title>Extensive microbial diversity within the chicken gut microbiome revealed by metagenomics and culture.</title>
        <authorList>
            <person name="Gilroy R."/>
            <person name="Ravi A."/>
            <person name="Getino M."/>
            <person name="Pursley I."/>
            <person name="Horton D.L."/>
            <person name="Alikhan N.F."/>
            <person name="Baker D."/>
            <person name="Gharbi K."/>
            <person name="Hall N."/>
            <person name="Watson M."/>
            <person name="Adriaenssens E.M."/>
            <person name="Foster-Nyarko E."/>
            <person name="Jarju S."/>
            <person name="Secka A."/>
            <person name="Antonio M."/>
            <person name="Oren A."/>
            <person name="Chaudhuri R.R."/>
            <person name="La Ragione R."/>
            <person name="Hildebrand F."/>
            <person name="Pallen M.J."/>
        </authorList>
    </citation>
    <scope>NUCLEOTIDE SEQUENCE</scope>
    <source>
        <strain evidence="6">687</strain>
    </source>
</reference>
<sequence length="266" mass="29688">MAKTVAKEERLDKVLAKLLDISRKQASALIKDGRILVNNALAQKGQDKVAPEDLIYLDEELIEAAGLTQQRRVLLFNKPTGCICADRDKRYPLVLNYLIDIPHREMLHCAGRLDLDACGLIIVTDDGALIHEITAPKKQIAKIYFVTTDIPIPPKATEALARGVKHPEESERYRPALLHRVGERVALVQVTEGRYHEVKRLMQTQGCEVTHLERLAIGALCLPPTLGRGQFYQLTEEEVALMFVDPAPLTEVAAQYAAYMSTLMQA</sequence>
<comment type="similarity">
    <text evidence="1">Belongs to the pseudouridine synthase RsuA family.</text>
</comment>
<dbReference type="EMBL" id="JAHLFG010000065">
    <property type="protein sequence ID" value="MBU3827054.1"/>
    <property type="molecule type" value="Genomic_DNA"/>
</dbReference>
<dbReference type="InterPro" id="IPR042092">
    <property type="entry name" value="PsdUridine_s_RsuA/RluB/E/F_cat"/>
</dbReference>
<dbReference type="SMART" id="SM00363">
    <property type="entry name" value="S4"/>
    <property type="match status" value="1"/>
</dbReference>
<dbReference type="GO" id="GO:0000455">
    <property type="term" value="P:enzyme-directed rRNA pseudouridine synthesis"/>
    <property type="evidence" value="ECO:0007669"/>
    <property type="project" value="UniProtKB-ARBA"/>
</dbReference>
<organism evidence="6 7">
    <name type="scientific">Candidatus Anaerobiospirillum merdipullorum</name>
    <dbReference type="NCBI Taxonomy" id="2838450"/>
    <lineage>
        <taxon>Bacteria</taxon>
        <taxon>Pseudomonadati</taxon>
        <taxon>Pseudomonadota</taxon>
        <taxon>Gammaproteobacteria</taxon>
        <taxon>Aeromonadales</taxon>
        <taxon>Succinivibrionaceae</taxon>
        <taxon>Anaerobiospirillum</taxon>
    </lineage>
</organism>
<dbReference type="Gene3D" id="3.10.290.10">
    <property type="entry name" value="RNA-binding S4 domain"/>
    <property type="match status" value="1"/>
</dbReference>
<name>A0A9E2KPH5_9GAMM</name>
<feature type="domain" description="RNA-binding S4" evidence="5">
    <location>
        <begin position="9"/>
        <end position="66"/>
    </location>
</feature>
<dbReference type="SUPFAM" id="SSF55174">
    <property type="entry name" value="Alpha-L RNA-binding motif"/>
    <property type="match status" value="1"/>
</dbReference>
<gene>
    <name evidence="6" type="ORF">IAA31_06145</name>
</gene>
<dbReference type="InterPro" id="IPR020103">
    <property type="entry name" value="PsdUridine_synth_cat_dom_sf"/>
</dbReference>
<evidence type="ECO:0000256" key="4">
    <source>
        <dbReference type="PROSITE-ProRule" id="PRU00182"/>
    </source>
</evidence>
<dbReference type="SUPFAM" id="SSF55120">
    <property type="entry name" value="Pseudouridine synthase"/>
    <property type="match status" value="1"/>
</dbReference>
<dbReference type="Gene3D" id="3.30.70.1560">
    <property type="entry name" value="Alpha-L RNA-binding motif"/>
    <property type="match status" value="1"/>
</dbReference>
<proteinExistence type="inferred from homology"/>
<dbReference type="Pfam" id="PF01479">
    <property type="entry name" value="S4"/>
    <property type="match status" value="1"/>
</dbReference>
<dbReference type="InterPro" id="IPR002942">
    <property type="entry name" value="S4_RNA-bd"/>
</dbReference>
<dbReference type="PROSITE" id="PS01149">
    <property type="entry name" value="PSI_RSU"/>
    <property type="match status" value="1"/>
</dbReference>
<dbReference type="Pfam" id="PF00849">
    <property type="entry name" value="PseudoU_synth_2"/>
    <property type="match status" value="1"/>
</dbReference>
<accession>A0A9E2KPH5</accession>
<dbReference type="InterPro" id="IPR036986">
    <property type="entry name" value="S4_RNA-bd_sf"/>
</dbReference>
<keyword evidence="2 4" id="KW-0694">RNA-binding</keyword>
<protein>
    <recommendedName>
        <fullName evidence="5">RNA-binding S4 domain-containing protein</fullName>
    </recommendedName>
</protein>
<evidence type="ECO:0000313" key="7">
    <source>
        <dbReference type="Proteomes" id="UP000824150"/>
    </source>
</evidence>
<dbReference type="InterPro" id="IPR020094">
    <property type="entry name" value="TruA/RsuA/RluB/E/F_N"/>
</dbReference>
<keyword evidence="3" id="KW-0413">Isomerase</keyword>
<dbReference type="AlphaFoldDB" id="A0A9E2KPH5"/>
<dbReference type="Gene3D" id="3.30.70.580">
    <property type="entry name" value="Pseudouridine synthase I, catalytic domain, N-terminal subdomain"/>
    <property type="match status" value="1"/>
</dbReference>
<evidence type="ECO:0000256" key="3">
    <source>
        <dbReference type="ARBA" id="ARBA00023235"/>
    </source>
</evidence>
<evidence type="ECO:0000259" key="5">
    <source>
        <dbReference type="SMART" id="SM00363"/>
    </source>
</evidence>
<comment type="caution">
    <text evidence="6">The sequence shown here is derived from an EMBL/GenBank/DDBJ whole genome shotgun (WGS) entry which is preliminary data.</text>
</comment>
<dbReference type="InterPro" id="IPR006145">
    <property type="entry name" value="PsdUridine_synth_RsuA/RluA"/>
</dbReference>
<dbReference type="InterPro" id="IPR050343">
    <property type="entry name" value="RsuA_PseudoU_synthase"/>
</dbReference>